<dbReference type="Gene3D" id="3.10.105.10">
    <property type="entry name" value="Dipeptide-binding Protein, Domain 3"/>
    <property type="match status" value="1"/>
</dbReference>
<dbReference type="CDD" id="cd08503">
    <property type="entry name" value="PBP2_NikA_DppA_OppA_like_17"/>
    <property type="match status" value="1"/>
</dbReference>
<dbReference type="PROSITE" id="PS51318">
    <property type="entry name" value="TAT"/>
    <property type="match status" value="1"/>
</dbReference>
<dbReference type="InterPro" id="IPR039424">
    <property type="entry name" value="SBP_5"/>
</dbReference>
<proteinExistence type="predicted"/>
<dbReference type="Pfam" id="PF00496">
    <property type="entry name" value="SBP_bac_5"/>
    <property type="match status" value="1"/>
</dbReference>
<dbReference type="PROSITE" id="PS51257">
    <property type="entry name" value="PROKAR_LIPOPROTEIN"/>
    <property type="match status" value="1"/>
</dbReference>
<dbReference type="RefSeq" id="WP_029381745.1">
    <property type="nucleotide sequence ID" value="NZ_AZSD01000058.1"/>
</dbReference>
<evidence type="ECO:0000313" key="3">
    <source>
        <dbReference type="Proteomes" id="UP000035016"/>
    </source>
</evidence>
<dbReference type="GO" id="GO:0043190">
    <property type="term" value="C:ATP-binding cassette (ABC) transporter complex"/>
    <property type="evidence" value="ECO:0007669"/>
    <property type="project" value="InterPro"/>
</dbReference>
<dbReference type="Proteomes" id="UP000035016">
    <property type="component" value="Chromosome Chromosome"/>
</dbReference>
<dbReference type="SUPFAM" id="SSF53850">
    <property type="entry name" value="Periplasmic binding protein-like II"/>
    <property type="match status" value="1"/>
</dbReference>
<evidence type="ECO:0000259" key="1">
    <source>
        <dbReference type="Pfam" id="PF00496"/>
    </source>
</evidence>
<dbReference type="EMBL" id="LN831790">
    <property type="protein sequence ID" value="CQR60394.1"/>
    <property type="molecule type" value="Genomic_DNA"/>
</dbReference>
<dbReference type="GO" id="GO:0042597">
    <property type="term" value="C:periplasmic space"/>
    <property type="evidence" value="ECO:0007669"/>
    <property type="project" value="UniProtKB-ARBA"/>
</dbReference>
<accession>A0A0F7VLG4</accession>
<evidence type="ECO:0000313" key="2">
    <source>
        <dbReference type="EMBL" id="CQR60394.1"/>
    </source>
</evidence>
<dbReference type="PANTHER" id="PTHR30290">
    <property type="entry name" value="PERIPLASMIC BINDING COMPONENT OF ABC TRANSPORTER"/>
    <property type="match status" value="1"/>
</dbReference>
<dbReference type="InterPro" id="IPR000914">
    <property type="entry name" value="SBP_5_dom"/>
</dbReference>
<dbReference type="InterPro" id="IPR006311">
    <property type="entry name" value="TAT_signal"/>
</dbReference>
<dbReference type="InterPro" id="IPR030678">
    <property type="entry name" value="Peptide/Ni-bd"/>
</dbReference>
<dbReference type="Gene3D" id="3.40.190.10">
    <property type="entry name" value="Periplasmic binding protein-like II"/>
    <property type="match status" value="1"/>
</dbReference>
<feature type="domain" description="Solute-binding protein family 5" evidence="1">
    <location>
        <begin position="103"/>
        <end position="412"/>
    </location>
</feature>
<dbReference type="KEGG" id="sle:sle_09310"/>
<organism evidence="2 3">
    <name type="scientific">Streptomyces leeuwenhoekii</name>
    <dbReference type="NCBI Taxonomy" id="1437453"/>
    <lineage>
        <taxon>Bacteria</taxon>
        <taxon>Bacillati</taxon>
        <taxon>Actinomycetota</taxon>
        <taxon>Actinomycetes</taxon>
        <taxon>Kitasatosporales</taxon>
        <taxon>Streptomycetaceae</taxon>
        <taxon>Streptomyces</taxon>
    </lineage>
</organism>
<dbReference type="GO" id="GO:1904680">
    <property type="term" value="F:peptide transmembrane transporter activity"/>
    <property type="evidence" value="ECO:0007669"/>
    <property type="project" value="TreeGrafter"/>
</dbReference>
<dbReference type="PIRSF" id="PIRSF002741">
    <property type="entry name" value="MppA"/>
    <property type="match status" value="1"/>
</dbReference>
<protein>
    <submittedName>
        <fullName evidence="2">Oligopeptide-binding protein AppA</fullName>
    </submittedName>
</protein>
<name>A0A0F7VLG4_STRLW</name>
<gene>
    <name evidence="2" type="primary">sle_09310</name>
</gene>
<sequence>MTESERAVARRTLLRTAAGITAGTAMVGALAGCSDDGDGSMGAGGDGKGGSSGPKRGGRLRAAFIGGSNETADVIKAANTPIDYVRARVVYDELCVIGPDGGVQMQLAESIEPNTDGTEWTIRVRDGVRFSNGRKLGIDDVLYTLSTQIKQQANTAPLLVDVDIANARRKDSRTAVLPMKRPHGFLDLVFTQGVFVFPEDTKNFEKAPGSGPFLLENHRVGQGALLKRNPDYWSDKGPFLDELELLSIADGEARLNALKAGQVDYAASISLVAGRAERQNGQIQLLTPPKWEWPNFGAMLKRNQAPFKDARVVEALKYAVDREEMVKRVTLGFGELGNDLFGKHLPYYAEDLPQREYDPERAKKLLKDAGAEDLSLTIRTSDYEYGLTEGAVVLADQVKKAGVKIKLDKVPAGDFFADPKVFIGAHFQSANRKPRPLPLDVLFFYGSEALLPFTGLAGGKIDSLVDRVRSAVTDEQRRSSLSDIQHYLYDEGGDMVWAKAPVLAAATPKVHDVKSLGYPTFPSFRDAYLA</sequence>
<dbReference type="AlphaFoldDB" id="A0A0F7VLG4"/>
<reference evidence="2 3" key="1">
    <citation type="submission" date="2015-02" db="EMBL/GenBank/DDBJ databases">
        <authorList>
            <person name="Gomez-Escribano P.J."/>
        </authorList>
    </citation>
    <scope>NUCLEOTIDE SEQUENCE [LARGE SCALE GENOMIC DNA]</scope>
    <source>
        <strain evidence="3">C34 (DSM 42122 / NRRL B-24963)</strain>
    </source>
</reference>
<dbReference type="GO" id="GO:0015833">
    <property type="term" value="P:peptide transport"/>
    <property type="evidence" value="ECO:0007669"/>
    <property type="project" value="TreeGrafter"/>
</dbReference>
<dbReference type="PANTHER" id="PTHR30290:SF65">
    <property type="entry name" value="MONOACYL PHOSPHATIDYLINOSITOL TETRAMANNOSIDE-BINDING PROTEIN LPQW-RELATED"/>
    <property type="match status" value="1"/>
</dbReference>